<dbReference type="InterPro" id="IPR050404">
    <property type="entry name" value="Heme-degrading_MO"/>
</dbReference>
<dbReference type="Pfam" id="PF03992">
    <property type="entry name" value="ABM"/>
    <property type="match status" value="1"/>
</dbReference>
<dbReference type="InterPro" id="IPR011008">
    <property type="entry name" value="Dimeric_a/b-barrel"/>
</dbReference>
<dbReference type="PANTHER" id="PTHR34474">
    <property type="entry name" value="SIGNAL TRANSDUCTION PROTEIN TRAP"/>
    <property type="match status" value="1"/>
</dbReference>
<feature type="domain" description="ABM" evidence="1">
    <location>
        <begin position="66"/>
        <end position="153"/>
    </location>
</feature>
<dbReference type="AlphaFoldDB" id="A0A1L3MUJ8"/>
<reference evidence="2 3" key="1">
    <citation type="journal article" date="2016" name="Sci. Rep.">
        <title>Complete genome sequence and transcriptomic analysis of a novel marine strain Bacillus weihaiensis reveals the mechanism of brown algae degradation.</title>
        <authorList>
            <person name="Zhu Y."/>
            <person name="Chen P."/>
            <person name="Bao Y."/>
            <person name="Men Y."/>
            <person name="Zeng Y."/>
            <person name="Yang J."/>
            <person name="Sun J."/>
            <person name="Sun Y."/>
        </authorList>
    </citation>
    <scope>NUCLEOTIDE SEQUENCE [LARGE SCALE GENOMIC DNA]</scope>
    <source>
        <strain evidence="2 3">Alg07</strain>
    </source>
</reference>
<dbReference type="RefSeq" id="WP_072580818.1">
    <property type="nucleotide sequence ID" value="NZ_CP016020.1"/>
</dbReference>
<keyword evidence="3" id="KW-1185">Reference proteome</keyword>
<dbReference type="PROSITE" id="PS51725">
    <property type="entry name" value="ABM"/>
    <property type="match status" value="1"/>
</dbReference>
<dbReference type="Gene3D" id="3.30.70.100">
    <property type="match status" value="1"/>
</dbReference>
<dbReference type="SUPFAM" id="SSF54909">
    <property type="entry name" value="Dimeric alpha+beta barrel"/>
    <property type="match status" value="1"/>
</dbReference>
<accession>A0A1L3MUJ8</accession>
<dbReference type="InterPro" id="IPR007138">
    <property type="entry name" value="ABM_dom"/>
</dbReference>
<dbReference type="PANTHER" id="PTHR34474:SF2">
    <property type="entry name" value="SIGNAL TRANSDUCTION PROTEIN TRAP"/>
    <property type="match status" value="1"/>
</dbReference>
<dbReference type="KEGG" id="bwh:A9C19_15430"/>
<proteinExistence type="predicted"/>
<evidence type="ECO:0000313" key="3">
    <source>
        <dbReference type="Proteomes" id="UP000181936"/>
    </source>
</evidence>
<organism evidence="2 3">
    <name type="scientific">Bacillus weihaiensis</name>
    <dbReference type="NCBI Taxonomy" id="1547283"/>
    <lineage>
        <taxon>Bacteria</taxon>
        <taxon>Bacillati</taxon>
        <taxon>Bacillota</taxon>
        <taxon>Bacilli</taxon>
        <taxon>Bacillales</taxon>
        <taxon>Bacillaceae</taxon>
        <taxon>Bacillus</taxon>
    </lineage>
</organism>
<protein>
    <recommendedName>
        <fullName evidence="1">ABM domain-containing protein</fullName>
    </recommendedName>
</protein>
<evidence type="ECO:0000259" key="1">
    <source>
        <dbReference type="PROSITE" id="PS51725"/>
    </source>
</evidence>
<name>A0A1L3MUJ8_9BACI</name>
<gene>
    <name evidence="2" type="ORF">A9C19_15430</name>
</gene>
<dbReference type="EMBL" id="CP016020">
    <property type="protein sequence ID" value="APH06017.1"/>
    <property type="molecule type" value="Genomic_DNA"/>
</dbReference>
<dbReference type="STRING" id="1547283.A9C19_15430"/>
<dbReference type="OrthoDB" id="2352283at2"/>
<dbReference type="Proteomes" id="UP000181936">
    <property type="component" value="Chromosome"/>
</dbReference>
<evidence type="ECO:0000313" key="2">
    <source>
        <dbReference type="EMBL" id="APH06017.1"/>
    </source>
</evidence>
<sequence>MNFFITYGTTDYLKKIVNQHTDQKLLLLENPDTATLFHETEGSSVFNEPKKYEVLDSTGEMMNGTFAVLNNIPVTQEGRPLFEKRFSERARLIEKEPGFSAIRVLRPLASDTYIILTLWESEKHFKAWQDSKAYEHAHKKRGTDQGVDQQSIFPRPSYVTTYYSVDKED</sequence>